<gene>
    <name evidence="2" type="ORF">AFUS01_LOCUS5785</name>
</gene>
<keyword evidence="3" id="KW-1185">Reference proteome</keyword>
<comment type="caution">
    <text evidence="2">The sequence shown here is derived from an EMBL/GenBank/DDBJ whole genome shotgun (WGS) entry which is preliminary data.</text>
</comment>
<evidence type="ECO:0000313" key="3">
    <source>
        <dbReference type="Proteomes" id="UP000708208"/>
    </source>
</evidence>
<dbReference type="GO" id="GO:0008297">
    <property type="term" value="F:single-stranded DNA exodeoxyribonuclease activity"/>
    <property type="evidence" value="ECO:0007669"/>
    <property type="project" value="TreeGrafter"/>
</dbReference>
<dbReference type="EMBL" id="CAJVCH010037160">
    <property type="protein sequence ID" value="CAG7716263.1"/>
    <property type="molecule type" value="Genomic_DNA"/>
</dbReference>
<organism evidence="2 3">
    <name type="scientific">Allacma fusca</name>
    <dbReference type="NCBI Taxonomy" id="39272"/>
    <lineage>
        <taxon>Eukaryota</taxon>
        <taxon>Metazoa</taxon>
        <taxon>Ecdysozoa</taxon>
        <taxon>Arthropoda</taxon>
        <taxon>Hexapoda</taxon>
        <taxon>Collembola</taxon>
        <taxon>Symphypleona</taxon>
        <taxon>Sminthuridae</taxon>
        <taxon>Allacma</taxon>
    </lineage>
</organism>
<proteinExistence type="predicted"/>
<evidence type="ECO:0000259" key="1">
    <source>
        <dbReference type="Pfam" id="PF12705"/>
    </source>
</evidence>
<dbReference type="InterPro" id="IPR038726">
    <property type="entry name" value="PDDEXK_AddAB-type"/>
</dbReference>
<protein>
    <recommendedName>
        <fullName evidence="1">PD-(D/E)XK endonuclease-like domain-containing protein</fullName>
    </recommendedName>
</protein>
<reference evidence="2" key="1">
    <citation type="submission" date="2021-06" db="EMBL/GenBank/DDBJ databases">
        <authorList>
            <person name="Hodson N. C."/>
            <person name="Mongue J. A."/>
            <person name="Jaron S. K."/>
        </authorList>
    </citation>
    <scope>NUCLEOTIDE SEQUENCE</scope>
</reference>
<dbReference type="PANTHER" id="PTHR31340">
    <property type="entry name" value="MITOCHONDRIAL GENOME MAINTENANCE EXONUCLEASE 1"/>
    <property type="match status" value="1"/>
</dbReference>
<dbReference type="GO" id="GO:0005739">
    <property type="term" value="C:mitochondrion"/>
    <property type="evidence" value="ECO:0007669"/>
    <property type="project" value="TreeGrafter"/>
</dbReference>
<dbReference type="GO" id="GO:0006264">
    <property type="term" value="P:mitochondrial DNA replication"/>
    <property type="evidence" value="ECO:0007669"/>
    <property type="project" value="TreeGrafter"/>
</dbReference>
<dbReference type="Proteomes" id="UP000708208">
    <property type="component" value="Unassembled WGS sequence"/>
</dbReference>
<dbReference type="AlphaFoldDB" id="A0A8J2J870"/>
<sequence length="170" mass="19350">ILNNGRDLHANIREILSGTPEDHLFIPERIEGHWRSLRSVLAGMKQVHALESHVAHSSLAYCGIVDCIAQFRDKLVLVDWKSSEKPKPVVAMTYDTPLQIAAYIGAVNEDPNYSIKIREGLIVVAYQNGNICETFFLTENDVKVAWEKWMKRLNQYRQQQETSGANIKSK</sequence>
<accession>A0A8J2J870</accession>
<name>A0A8J2J870_9HEXA</name>
<dbReference type="Pfam" id="PF12705">
    <property type="entry name" value="PDDEXK_1"/>
    <property type="match status" value="1"/>
</dbReference>
<feature type="domain" description="PD-(D/E)XK endonuclease-like" evidence="1">
    <location>
        <begin position="59"/>
        <end position="122"/>
    </location>
</feature>
<dbReference type="OrthoDB" id="5777131at2759"/>
<dbReference type="PANTHER" id="PTHR31340:SF3">
    <property type="entry name" value="MITOCHONDRIAL GENOME MAINTENANCE EXONUCLEASE 1"/>
    <property type="match status" value="1"/>
</dbReference>
<evidence type="ECO:0000313" key="2">
    <source>
        <dbReference type="EMBL" id="CAG7716263.1"/>
    </source>
</evidence>
<feature type="non-terminal residue" evidence="2">
    <location>
        <position position="1"/>
    </location>
</feature>